<comment type="caution">
    <text evidence="10">The sequence shown here is derived from an EMBL/GenBank/DDBJ whole genome shotgun (WGS) entry which is preliminary data.</text>
</comment>
<feature type="binding site" evidence="7">
    <location>
        <position position="138"/>
    </location>
    <ligand>
        <name>Zn(2+)</name>
        <dbReference type="ChEBI" id="CHEBI:29105"/>
    </ligand>
</feature>
<dbReference type="InterPro" id="IPR020751">
    <property type="entry name" value="aa-tRNA-synth_I_codon-bd_sub2"/>
</dbReference>
<evidence type="ECO:0000259" key="9">
    <source>
        <dbReference type="Pfam" id="PF19269"/>
    </source>
</evidence>
<reference evidence="10 11" key="1">
    <citation type="journal article" date="2020" name="Front. Microbiol.">
        <title>Single-cell genomics of novel Actinobacteria with the Wood-Ljungdahl pathway discovered in a serpentinizing system.</title>
        <authorList>
            <person name="Merino N."/>
            <person name="Kawai M."/>
            <person name="Boyd E.S."/>
            <person name="Colman D.R."/>
            <person name="McGlynn S.E."/>
            <person name="Nealson K.H."/>
            <person name="Kurokawa K."/>
            <person name="Hongoh Y."/>
        </authorList>
    </citation>
    <scope>NUCLEOTIDE SEQUENCE [LARGE SCALE GENOMIC DNA]</scope>
    <source>
        <strain evidence="10 11">S06</strain>
    </source>
</reference>
<dbReference type="GO" id="GO:0005524">
    <property type="term" value="F:ATP binding"/>
    <property type="evidence" value="ECO:0007669"/>
    <property type="project" value="UniProtKB-UniRule"/>
</dbReference>
<comment type="subcellular location">
    <subcellularLocation>
        <location evidence="7">Cytoplasm</location>
    </subcellularLocation>
</comment>
<comment type="function">
    <text evidence="7">Catalyzes the attachment of glutamate to tRNA(Glu) in a two-step reaction: glutamate is first activated by ATP to form Glu-AMP and then transferred to the acceptor end of tRNA(Glu).</text>
</comment>
<dbReference type="AlphaFoldDB" id="A0A6V8NMX0"/>
<dbReference type="GO" id="GO:0008270">
    <property type="term" value="F:zinc ion binding"/>
    <property type="evidence" value="ECO:0007669"/>
    <property type="project" value="UniProtKB-UniRule"/>
</dbReference>
<organism evidence="10 11">
    <name type="scientific">Candidatus Hakubella thermalkaliphila</name>
    <dbReference type="NCBI Taxonomy" id="2754717"/>
    <lineage>
        <taxon>Bacteria</taxon>
        <taxon>Bacillati</taxon>
        <taxon>Actinomycetota</taxon>
        <taxon>Actinomycetota incertae sedis</taxon>
        <taxon>Candidatus Hakubellales</taxon>
        <taxon>Candidatus Hakubellaceae</taxon>
        <taxon>Candidatus Hakubella</taxon>
    </lineage>
</organism>
<comment type="cofactor">
    <cofactor evidence="7">
        <name>Zn(2+)</name>
        <dbReference type="ChEBI" id="CHEBI:29105"/>
    </cofactor>
    <text evidence="7">Binds 1 zinc ion per subunit.</text>
</comment>
<keyword evidence="5 7" id="KW-0648">Protein biosynthesis</keyword>
<dbReference type="InterPro" id="IPR014729">
    <property type="entry name" value="Rossmann-like_a/b/a_fold"/>
</dbReference>
<dbReference type="Pfam" id="PF00749">
    <property type="entry name" value="tRNA-synt_1c"/>
    <property type="match status" value="1"/>
</dbReference>
<comment type="catalytic activity">
    <reaction evidence="7">
        <text>tRNA(Glu) + L-glutamate + ATP = L-glutamyl-tRNA(Glu) + AMP + diphosphate</text>
        <dbReference type="Rhea" id="RHEA:23540"/>
        <dbReference type="Rhea" id="RHEA-COMP:9663"/>
        <dbReference type="Rhea" id="RHEA-COMP:9680"/>
        <dbReference type="ChEBI" id="CHEBI:29985"/>
        <dbReference type="ChEBI" id="CHEBI:30616"/>
        <dbReference type="ChEBI" id="CHEBI:33019"/>
        <dbReference type="ChEBI" id="CHEBI:78442"/>
        <dbReference type="ChEBI" id="CHEBI:78520"/>
        <dbReference type="ChEBI" id="CHEBI:456215"/>
        <dbReference type="EC" id="6.1.1.17"/>
    </reaction>
</comment>
<evidence type="ECO:0000256" key="3">
    <source>
        <dbReference type="ARBA" id="ARBA00022741"/>
    </source>
</evidence>
<feature type="binding site" evidence="7">
    <location>
        <position position="109"/>
    </location>
    <ligand>
        <name>Zn(2+)</name>
        <dbReference type="ChEBI" id="CHEBI:29105"/>
    </ligand>
</feature>
<feature type="domain" description="Glutamyl/glutaminyl-tRNA synthetase class Ib catalytic" evidence="8">
    <location>
        <begin position="5"/>
        <end position="322"/>
    </location>
</feature>
<accession>A0A6V8NMX0</accession>
<gene>
    <name evidence="7" type="primary">gltX</name>
    <name evidence="10" type="ORF">HKBW3S06_00664</name>
</gene>
<dbReference type="HAMAP" id="MF_00022">
    <property type="entry name" value="Glu_tRNA_synth_type1"/>
    <property type="match status" value="1"/>
</dbReference>
<dbReference type="Proteomes" id="UP000580051">
    <property type="component" value="Unassembled WGS sequence"/>
</dbReference>
<feature type="short sequence motif" description="'KMSKS' region" evidence="7">
    <location>
        <begin position="253"/>
        <end position="257"/>
    </location>
</feature>
<dbReference type="Pfam" id="PF19269">
    <property type="entry name" value="Anticodon_2"/>
    <property type="match status" value="1"/>
</dbReference>
<evidence type="ECO:0000256" key="1">
    <source>
        <dbReference type="ARBA" id="ARBA00007894"/>
    </source>
</evidence>
<dbReference type="InterPro" id="IPR033910">
    <property type="entry name" value="GluRS_core"/>
</dbReference>
<feature type="binding site" evidence="7">
    <location>
        <position position="136"/>
    </location>
    <ligand>
        <name>Zn(2+)</name>
        <dbReference type="ChEBI" id="CHEBI:29105"/>
    </ligand>
</feature>
<keyword evidence="2 7" id="KW-0436">Ligase</keyword>
<dbReference type="GO" id="GO:0006424">
    <property type="term" value="P:glutamyl-tRNA aminoacylation"/>
    <property type="evidence" value="ECO:0007669"/>
    <property type="project" value="UniProtKB-UniRule"/>
</dbReference>
<keyword evidence="6 7" id="KW-0030">Aminoacyl-tRNA synthetase</keyword>
<evidence type="ECO:0000313" key="10">
    <source>
        <dbReference type="EMBL" id="GFP21437.1"/>
    </source>
</evidence>
<dbReference type="PRINTS" id="PR00987">
    <property type="entry name" value="TRNASYNTHGLU"/>
</dbReference>
<dbReference type="InterPro" id="IPR020058">
    <property type="entry name" value="Glu/Gln-tRNA-synth_Ib_cat-dom"/>
</dbReference>
<dbReference type="InterPro" id="IPR000924">
    <property type="entry name" value="Glu/Gln-tRNA-synth"/>
</dbReference>
<evidence type="ECO:0000256" key="4">
    <source>
        <dbReference type="ARBA" id="ARBA00022840"/>
    </source>
</evidence>
<protein>
    <recommendedName>
        <fullName evidence="7">Glutamate--tRNA ligase</fullName>
        <ecNumber evidence="7">6.1.1.17</ecNumber>
    </recommendedName>
    <alternativeName>
        <fullName evidence="7">Glutamyl-tRNA synthetase</fullName>
        <shortName evidence="7">GluRS</shortName>
    </alternativeName>
</protein>
<comment type="subunit">
    <text evidence="7">Monomer.</text>
</comment>
<name>A0A6V8NMX0_9ACTN</name>
<dbReference type="Gene3D" id="3.40.50.620">
    <property type="entry name" value="HUPs"/>
    <property type="match status" value="1"/>
</dbReference>
<proteinExistence type="inferred from homology"/>
<dbReference type="PROSITE" id="PS00178">
    <property type="entry name" value="AA_TRNA_LIGASE_I"/>
    <property type="match status" value="1"/>
</dbReference>
<feature type="binding site" evidence="7">
    <location>
        <position position="256"/>
    </location>
    <ligand>
        <name>ATP</name>
        <dbReference type="ChEBI" id="CHEBI:30616"/>
    </ligand>
</feature>
<evidence type="ECO:0000259" key="8">
    <source>
        <dbReference type="Pfam" id="PF00749"/>
    </source>
</evidence>
<keyword evidence="4 7" id="KW-0067">ATP-binding</keyword>
<dbReference type="CDD" id="cd00808">
    <property type="entry name" value="GluRS_core"/>
    <property type="match status" value="1"/>
</dbReference>
<dbReference type="GO" id="GO:0005829">
    <property type="term" value="C:cytosol"/>
    <property type="evidence" value="ECO:0007669"/>
    <property type="project" value="TreeGrafter"/>
</dbReference>
<evidence type="ECO:0000256" key="6">
    <source>
        <dbReference type="ARBA" id="ARBA00023146"/>
    </source>
</evidence>
<keyword evidence="7" id="KW-0862">Zinc</keyword>
<feature type="binding site" evidence="7">
    <location>
        <position position="111"/>
    </location>
    <ligand>
        <name>Zn(2+)</name>
        <dbReference type="ChEBI" id="CHEBI:29105"/>
    </ligand>
</feature>
<dbReference type="RefSeq" id="WP_176226569.1">
    <property type="nucleotide sequence ID" value="NZ_BLRV01000048.1"/>
</dbReference>
<evidence type="ECO:0000256" key="2">
    <source>
        <dbReference type="ARBA" id="ARBA00022598"/>
    </source>
</evidence>
<feature type="domain" description="Aminoacyl-tRNA synthetase class I anticodon-binding" evidence="9">
    <location>
        <begin position="390"/>
        <end position="516"/>
    </location>
</feature>
<evidence type="ECO:0000256" key="5">
    <source>
        <dbReference type="ARBA" id="ARBA00022917"/>
    </source>
</evidence>
<dbReference type="InterPro" id="IPR001412">
    <property type="entry name" value="aa-tRNA-synth_I_CS"/>
</dbReference>
<evidence type="ECO:0000313" key="11">
    <source>
        <dbReference type="Proteomes" id="UP000580051"/>
    </source>
</evidence>
<evidence type="ECO:0000256" key="7">
    <source>
        <dbReference type="HAMAP-Rule" id="MF_00022"/>
    </source>
</evidence>
<keyword evidence="7" id="KW-0479">Metal-binding</keyword>
<dbReference type="InterPro" id="IPR045462">
    <property type="entry name" value="aa-tRNA-synth_I_cd-bd"/>
</dbReference>
<dbReference type="NCBIfam" id="TIGR00464">
    <property type="entry name" value="gltX_bact"/>
    <property type="match status" value="1"/>
</dbReference>
<dbReference type="InterPro" id="IPR004527">
    <property type="entry name" value="Glu-tRNA-ligase_bac/mito"/>
</dbReference>
<dbReference type="FunFam" id="3.40.50.620:FF:000045">
    <property type="entry name" value="Glutamate--tRNA ligase, mitochondrial"/>
    <property type="match status" value="1"/>
</dbReference>
<dbReference type="SUPFAM" id="SSF52374">
    <property type="entry name" value="Nucleotidylyl transferase"/>
    <property type="match status" value="1"/>
</dbReference>
<dbReference type="InterPro" id="IPR049940">
    <property type="entry name" value="GluQ/Sye"/>
</dbReference>
<dbReference type="PANTHER" id="PTHR43311">
    <property type="entry name" value="GLUTAMATE--TRNA LIGASE"/>
    <property type="match status" value="1"/>
</dbReference>
<sequence>MVRTKVRVRFAPSPTGYLHVGGARTAIYNWLFARQHGGKFILRIEDTDISRNVEGAIDTILSSLRWLGLEWDEGPQVGGDYGPYFQSQRTYLYAETARKLLSSDHAYRCFCAPKKLEERRQQALREGRPPGYDGRCGDLTQNQIHKLLSREKPFALRFRATSFGDLSFRDLIHGEIAFKKEAVNDFIIVRSDGTPTYNFTVVVDDALMQITHVIRGDDHLSNTPKQIPIYKALGYPLPECAHIPLILGKDGSRLSKRHGATAVEAFREEGFLPQAMVNYLALLGWSYDDRTTLFSVSELIDKFSLEKVSKNPAIFDLDKLEWMNGVYIREKSDQELAELLLPYIRDIALVDVGGEGREEGEEHLGSATGNETLSDTQTKNILAPRVPEAEIKRTLLKIISLVRERIKKLSEVQQMADFFFTEDYPLEKDAMQKFLKAREARKILQATLEKLRLAQTFSSEEIEELLRQLPDELGLKAKQIFQTIRAAVTGKTVSPPLFQSLAILGKEKSLNRIAKVLSILEEGAEGP</sequence>
<comment type="similarity">
    <text evidence="1 7">Belongs to the class-I aminoacyl-tRNA synthetase family. Glutamate--tRNA ligase type 1 subfamily.</text>
</comment>
<keyword evidence="3 7" id="KW-0547">Nucleotide-binding</keyword>
<dbReference type="GO" id="GO:0000049">
    <property type="term" value="F:tRNA binding"/>
    <property type="evidence" value="ECO:0007669"/>
    <property type="project" value="InterPro"/>
</dbReference>
<keyword evidence="7" id="KW-0963">Cytoplasm</keyword>
<dbReference type="GO" id="GO:0004818">
    <property type="term" value="F:glutamate-tRNA ligase activity"/>
    <property type="evidence" value="ECO:0007669"/>
    <property type="project" value="UniProtKB-UniRule"/>
</dbReference>
<dbReference type="SUPFAM" id="SSF48163">
    <property type="entry name" value="An anticodon-binding domain of class I aminoacyl-tRNA synthetases"/>
    <property type="match status" value="2"/>
</dbReference>
<dbReference type="EMBL" id="BLRV01000048">
    <property type="protein sequence ID" value="GFP21437.1"/>
    <property type="molecule type" value="Genomic_DNA"/>
</dbReference>
<feature type="short sequence motif" description="'HIGH' region" evidence="7">
    <location>
        <begin position="12"/>
        <end position="22"/>
    </location>
</feature>
<dbReference type="InterPro" id="IPR008925">
    <property type="entry name" value="aa_tRNA-synth_I_cd-bd_sf"/>
</dbReference>
<dbReference type="EC" id="6.1.1.17" evidence="7"/>
<dbReference type="Gene3D" id="1.10.10.350">
    <property type="match status" value="1"/>
</dbReference>
<dbReference type="PANTHER" id="PTHR43311:SF2">
    <property type="entry name" value="GLUTAMATE--TRNA LIGASE, MITOCHONDRIAL-RELATED"/>
    <property type="match status" value="1"/>
</dbReference>